<comment type="similarity">
    <text evidence="1">Belongs to the UDP-glycosyltransferase family.</text>
</comment>
<dbReference type="PANTHER" id="PTHR48048:SF89">
    <property type="entry name" value="GLYCOSYLTRANSFERASE"/>
    <property type="match status" value="1"/>
</dbReference>
<dbReference type="InterPro" id="IPR002213">
    <property type="entry name" value="UDP_glucos_trans"/>
</dbReference>
<dbReference type="SUPFAM" id="SSF53756">
    <property type="entry name" value="UDP-Glycosyltransferase/glycogen phosphorylase"/>
    <property type="match status" value="1"/>
</dbReference>
<dbReference type="FunFam" id="3.40.50.2000:FF:000056">
    <property type="entry name" value="Glycosyltransferase"/>
    <property type="match status" value="1"/>
</dbReference>
<reference evidence="3 4" key="1">
    <citation type="submission" date="2023-10" db="EMBL/GenBank/DDBJ databases">
        <title>Chromosome-scale genome assembly provides insights into flower coloration mechanisms of Canna indica.</title>
        <authorList>
            <person name="Li C."/>
        </authorList>
    </citation>
    <scope>NUCLEOTIDE SEQUENCE [LARGE SCALE GENOMIC DNA]</scope>
    <source>
        <tissue evidence="3">Flower</tissue>
    </source>
</reference>
<evidence type="ECO:0000256" key="1">
    <source>
        <dbReference type="ARBA" id="ARBA00009995"/>
    </source>
</evidence>
<keyword evidence="4" id="KW-1185">Reference proteome</keyword>
<dbReference type="CDD" id="cd03784">
    <property type="entry name" value="GT1_Gtf-like"/>
    <property type="match status" value="1"/>
</dbReference>
<dbReference type="EMBL" id="CP136890">
    <property type="protein sequence ID" value="WOK91409.1"/>
    <property type="molecule type" value="Genomic_DNA"/>
</dbReference>
<evidence type="ECO:0000313" key="4">
    <source>
        <dbReference type="Proteomes" id="UP001327560"/>
    </source>
</evidence>
<accession>A0AAQ3JM80</accession>
<name>A0AAQ3JM80_9LILI</name>
<dbReference type="Pfam" id="PF00201">
    <property type="entry name" value="UDPGT"/>
    <property type="match status" value="1"/>
</dbReference>
<dbReference type="AlphaFoldDB" id="A0AAQ3JM80"/>
<evidence type="ECO:0000313" key="3">
    <source>
        <dbReference type="EMBL" id="WOK91409.1"/>
    </source>
</evidence>
<protein>
    <submittedName>
        <fullName evidence="3">Uncharacterized protein</fullName>
    </submittedName>
</protein>
<dbReference type="InterPro" id="IPR050481">
    <property type="entry name" value="UDP-glycosyltransf_plant"/>
</dbReference>
<evidence type="ECO:0000256" key="2">
    <source>
        <dbReference type="ARBA" id="ARBA00022679"/>
    </source>
</evidence>
<dbReference type="Proteomes" id="UP001327560">
    <property type="component" value="Chromosome 1"/>
</dbReference>
<organism evidence="3 4">
    <name type="scientific">Canna indica</name>
    <name type="common">Indian-shot</name>
    <dbReference type="NCBI Taxonomy" id="4628"/>
    <lineage>
        <taxon>Eukaryota</taxon>
        <taxon>Viridiplantae</taxon>
        <taxon>Streptophyta</taxon>
        <taxon>Embryophyta</taxon>
        <taxon>Tracheophyta</taxon>
        <taxon>Spermatophyta</taxon>
        <taxon>Magnoliopsida</taxon>
        <taxon>Liliopsida</taxon>
        <taxon>Zingiberales</taxon>
        <taxon>Cannaceae</taxon>
        <taxon>Canna</taxon>
    </lineage>
</organism>
<proteinExistence type="inferred from homology"/>
<gene>
    <name evidence="3" type="ORF">Cni_G00100</name>
</gene>
<dbReference type="Gene3D" id="3.40.50.2000">
    <property type="entry name" value="Glycogen Phosphorylase B"/>
    <property type="match status" value="1"/>
</dbReference>
<dbReference type="PANTHER" id="PTHR48048">
    <property type="entry name" value="GLYCOSYLTRANSFERASE"/>
    <property type="match status" value="1"/>
</dbReference>
<sequence length="220" mass="24901">MKPTPAAGFPQSNALGAWWRTVTTPTDWERRKRPSAWCGWTHSRAGAWCFSASEAWTFPVEQLKEIAIGLEKSDQRFLWVVRAPQTENEGPEPELDALLPNGFMERTEDRGLVVNSWAPQVEVLNHETAGRLVTHCGWNSILEAVIAGVAMVAWPLYAEQRLNKVFLVELMKLAVAMEGYDKDLVPAEEVEAKVRWLMESERGRELRERAATIKESVAKE</sequence>
<keyword evidence="2" id="KW-0808">Transferase</keyword>
<dbReference type="GO" id="GO:0035251">
    <property type="term" value="F:UDP-glucosyltransferase activity"/>
    <property type="evidence" value="ECO:0007669"/>
    <property type="project" value="InterPro"/>
</dbReference>